<dbReference type="KEGG" id="nia:A8C56_23480"/>
<keyword evidence="2" id="KW-1185">Reference proteome</keyword>
<protein>
    <recommendedName>
        <fullName evidence="3">Integrase SAM-like N-terminal domain-containing protein</fullName>
    </recommendedName>
</protein>
<accession>A0A1A9I9Y2</accession>
<dbReference type="STRING" id="1176587.A8C56_23480"/>
<evidence type="ECO:0000313" key="2">
    <source>
        <dbReference type="Proteomes" id="UP000077667"/>
    </source>
</evidence>
<dbReference type="Proteomes" id="UP000077667">
    <property type="component" value="Chromosome"/>
</dbReference>
<evidence type="ECO:0008006" key="3">
    <source>
        <dbReference type="Google" id="ProtNLM"/>
    </source>
</evidence>
<dbReference type="EMBL" id="CP015772">
    <property type="protein sequence ID" value="ANH83540.1"/>
    <property type="molecule type" value="Genomic_DNA"/>
</dbReference>
<reference evidence="1 2" key="1">
    <citation type="submission" date="2016-05" db="EMBL/GenBank/DDBJ databases">
        <title>Niabella ginsenosidivorans BS26 whole genome sequencing.</title>
        <authorList>
            <person name="Im W.T."/>
            <person name="Siddiqi M.Z."/>
        </authorList>
    </citation>
    <scope>NUCLEOTIDE SEQUENCE [LARGE SCALE GENOMIC DNA]</scope>
    <source>
        <strain evidence="1 2">BS26</strain>
    </source>
</reference>
<proteinExistence type="predicted"/>
<dbReference type="AlphaFoldDB" id="A0A1A9I9Y2"/>
<name>A0A1A9I9Y2_9BACT</name>
<organism evidence="1 2">
    <name type="scientific">Niabella ginsenosidivorans</name>
    <dbReference type="NCBI Taxonomy" id="1176587"/>
    <lineage>
        <taxon>Bacteria</taxon>
        <taxon>Pseudomonadati</taxon>
        <taxon>Bacteroidota</taxon>
        <taxon>Chitinophagia</taxon>
        <taxon>Chitinophagales</taxon>
        <taxon>Chitinophagaceae</taxon>
        <taxon>Niabella</taxon>
    </lineage>
</organism>
<gene>
    <name evidence="1" type="ORF">A8C56_23480</name>
</gene>
<sequence length="63" mass="7027">MFDLPVKPIGDKALQQINPVNAGTFKKFRETLILKAYSPVTLKTDLSEFAQLLHGIQTKIISV</sequence>
<evidence type="ECO:0000313" key="1">
    <source>
        <dbReference type="EMBL" id="ANH83540.1"/>
    </source>
</evidence>